<comment type="pathway">
    <text evidence="1">Cofactor biosynthesis; thiamine diphosphate biosynthesis; thiamine diphosphate from thiamine: step 1/1.</text>
</comment>
<comment type="similarity">
    <text evidence="2">Belongs to the thiamine pyrophosphokinase family.</text>
</comment>
<dbReference type="UniPathway" id="UPA00060">
    <property type="reaction ID" value="UER00597"/>
</dbReference>
<dbReference type="Pfam" id="PF04263">
    <property type="entry name" value="TPK_catalytic"/>
    <property type="match status" value="1"/>
</dbReference>
<sequence>MANTVLIIVNQPIVDQQRFRQAWDACDHRAVLDGAANTLYDVDPTLRPDFIIGDLDSITDTTRKLYEGMGVPVIEKPSQYATDFGKAMQESVERWPGTKQFLAFGALGGRVDHSMHSIMCLSRVQQELGVRLLLHSAQNMTFLIAEAARVLTPRDLVKKAVGIAPIMGSAHITTKGLIYDVTDWETSFTTQVSTSNYIVADWVTVETRGPVVFTVEI</sequence>
<dbReference type="InterPro" id="IPR007371">
    <property type="entry name" value="TPK_catalytic"/>
</dbReference>
<dbReference type="AlphaFoldDB" id="A0A2T0FKV1"/>
<dbReference type="PANTHER" id="PTHR13622">
    <property type="entry name" value="THIAMIN PYROPHOSPHOKINASE"/>
    <property type="match status" value="1"/>
</dbReference>
<dbReference type="GO" id="GO:0005524">
    <property type="term" value="F:ATP binding"/>
    <property type="evidence" value="ECO:0007669"/>
    <property type="project" value="UniProtKB-KW"/>
</dbReference>
<evidence type="ECO:0000313" key="9">
    <source>
        <dbReference type="Proteomes" id="UP000238350"/>
    </source>
</evidence>
<dbReference type="GO" id="GO:0030975">
    <property type="term" value="F:thiamine binding"/>
    <property type="evidence" value="ECO:0007669"/>
    <property type="project" value="InterPro"/>
</dbReference>
<accession>A0A2T0FKV1</accession>
<dbReference type="InterPro" id="IPR006282">
    <property type="entry name" value="Thi_PPkinase"/>
</dbReference>
<keyword evidence="5 8" id="KW-0418">Kinase</keyword>
<keyword evidence="9" id="KW-1185">Reference proteome</keyword>
<protein>
    <submittedName>
        <fullName evidence="8">Thiamine pyrophosphokinase</fullName>
    </submittedName>
</protein>
<dbReference type="STRING" id="45607.A0A2T0FKV1"/>
<organism evidence="8 9">
    <name type="scientific">Wickerhamiella sorbophila</name>
    <dbReference type="NCBI Taxonomy" id="45607"/>
    <lineage>
        <taxon>Eukaryota</taxon>
        <taxon>Fungi</taxon>
        <taxon>Dikarya</taxon>
        <taxon>Ascomycota</taxon>
        <taxon>Saccharomycotina</taxon>
        <taxon>Dipodascomycetes</taxon>
        <taxon>Dipodascales</taxon>
        <taxon>Trichomonascaceae</taxon>
        <taxon>Wickerhamiella</taxon>
    </lineage>
</organism>
<dbReference type="PIRSF" id="PIRSF031057">
    <property type="entry name" value="Thiamin_pyrophosphokinase"/>
    <property type="match status" value="1"/>
</dbReference>
<dbReference type="GO" id="GO:0006772">
    <property type="term" value="P:thiamine metabolic process"/>
    <property type="evidence" value="ECO:0007669"/>
    <property type="project" value="InterPro"/>
</dbReference>
<dbReference type="Pfam" id="PF04265">
    <property type="entry name" value="TPK_B1_binding"/>
    <property type="match status" value="1"/>
</dbReference>
<evidence type="ECO:0000256" key="3">
    <source>
        <dbReference type="ARBA" id="ARBA00022679"/>
    </source>
</evidence>
<dbReference type="GeneID" id="36516973"/>
<dbReference type="Gene3D" id="3.40.50.10240">
    <property type="entry name" value="Thiamin pyrophosphokinase, catalytic domain"/>
    <property type="match status" value="1"/>
</dbReference>
<evidence type="ECO:0000259" key="7">
    <source>
        <dbReference type="SMART" id="SM00983"/>
    </source>
</evidence>
<keyword evidence="6" id="KW-0067">ATP-binding</keyword>
<proteinExistence type="inferred from homology"/>
<keyword evidence="4" id="KW-0547">Nucleotide-binding</keyword>
<evidence type="ECO:0000256" key="1">
    <source>
        <dbReference type="ARBA" id="ARBA00005078"/>
    </source>
</evidence>
<dbReference type="GO" id="GO:0016301">
    <property type="term" value="F:kinase activity"/>
    <property type="evidence" value="ECO:0007669"/>
    <property type="project" value="UniProtKB-KW"/>
</dbReference>
<dbReference type="Proteomes" id="UP000238350">
    <property type="component" value="Unassembled WGS sequence"/>
</dbReference>
<name>A0A2T0FKV1_9ASCO</name>
<dbReference type="RefSeq" id="XP_024665550.1">
    <property type="nucleotide sequence ID" value="XM_024809782.1"/>
</dbReference>
<evidence type="ECO:0000256" key="4">
    <source>
        <dbReference type="ARBA" id="ARBA00022741"/>
    </source>
</evidence>
<evidence type="ECO:0000256" key="5">
    <source>
        <dbReference type="ARBA" id="ARBA00022777"/>
    </source>
</evidence>
<dbReference type="GO" id="GO:0004788">
    <property type="term" value="F:thiamine diphosphokinase activity"/>
    <property type="evidence" value="ECO:0007669"/>
    <property type="project" value="InterPro"/>
</dbReference>
<evidence type="ECO:0000256" key="2">
    <source>
        <dbReference type="ARBA" id="ARBA00006785"/>
    </source>
</evidence>
<reference evidence="8 9" key="1">
    <citation type="submission" date="2017-04" db="EMBL/GenBank/DDBJ databases">
        <title>Genome sequencing of [Candida] sorbophila.</title>
        <authorList>
            <person name="Ahn J.O."/>
        </authorList>
    </citation>
    <scope>NUCLEOTIDE SEQUENCE [LARGE SCALE GENOMIC DNA]</scope>
    <source>
        <strain evidence="8 9">DS02</strain>
    </source>
</reference>
<feature type="domain" description="Thiamin pyrophosphokinase thiamin-binding" evidence="7">
    <location>
        <begin position="146"/>
        <end position="211"/>
    </location>
</feature>
<dbReference type="PANTHER" id="PTHR13622:SF8">
    <property type="entry name" value="THIAMIN PYROPHOSPHOKINASE 1"/>
    <property type="match status" value="1"/>
</dbReference>
<evidence type="ECO:0000256" key="6">
    <source>
        <dbReference type="ARBA" id="ARBA00022840"/>
    </source>
</evidence>
<dbReference type="InterPro" id="IPR016966">
    <property type="entry name" value="Thiamin_pyrophosphokinase_euk"/>
</dbReference>
<keyword evidence="3" id="KW-0808">Transferase</keyword>
<dbReference type="InterPro" id="IPR036371">
    <property type="entry name" value="TPK_B1-bd_sf"/>
</dbReference>
<dbReference type="SUPFAM" id="SSF63862">
    <property type="entry name" value="Thiamin pyrophosphokinase, substrate-binding domain"/>
    <property type="match status" value="1"/>
</dbReference>
<dbReference type="SMART" id="SM00983">
    <property type="entry name" value="TPK_B1_binding"/>
    <property type="match status" value="1"/>
</dbReference>
<evidence type="ECO:0000313" key="8">
    <source>
        <dbReference type="EMBL" id="PRT55605.1"/>
    </source>
</evidence>
<dbReference type="InterPro" id="IPR036759">
    <property type="entry name" value="TPK_catalytic_sf"/>
</dbReference>
<dbReference type="NCBIfam" id="TIGR01378">
    <property type="entry name" value="thi_PPkinase"/>
    <property type="match status" value="1"/>
</dbReference>
<comment type="caution">
    <text evidence="8">The sequence shown here is derived from an EMBL/GenBank/DDBJ whole genome shotgun (WGS) entry which is preliminary data.</text>
</comment>
<dbReference type="GO" id="GO:0009229">
    <property type="term" value="P:thiamine diphosphate biosynthetic process"/>
    <property type="evidence" value="ECO:0007669"/>
    <property type="project" value="UniProtKB-UniPathway"/>
</dbReference>
<dbReference type="EMBL" id="NDIQ01000021">
    <property type="protein sequence ID" value="PRT55605.1"/>
    <property type="molecule type" value="Genomic_DNA"/>
</dbReference>
<gene>
    <name evidence="8" type="ORF">B9G98_03225</name>
</gene>
<dbReference type="CDD" id="cd07995">
    <property type="entry name" value="TPK"/>
    <property type="match status" value="1"/>
</dbReference>
<dbReference type="InterPro" id="IPR007373">
    <property type="entry name" value="Thiamin_PyroPKinase_B1-bd"/>
</dbReference>
<dbReference type="OrthoDB" id="25149at2759"/>
<dbReference type="SUPFAM" id="SSF63999">
    <property type="entry name" value="Thiamin pyrophosphokinase, catalytic domain"/>
    <property type="match status" value="1"/>
</dbReference>